<name>A0A1W6L703_9BURK</name>
<dbReference type="AlphaFoldDB" id="A0A1W6L703"/>
<keyword evidence="2" id="KW-1185">Reference proteome</keyword>
<reference evidence="1 2" key="1">
    <citation type="submission" date="2016-04" db="EMBL/GenBank/DDBJ databases">
        <title>Complete genome sequence of natural rubber-degrading, novel Gram-negative bacterium, Rhizobacter gummiphilus strain NS21.</title>
        <authorList>
            <person name="Tabata M."/>
            <person name="Kasai D."/>
            <person name="Fukuda M."/>
        </authorList>
    </citation>
    <scope>NUCLEOTIDE SEQUENCE [LARGE SCALE GENOMIC DNA]</scope>
    <source>
        <strain evidence="1 2">NS21</strain>
    </source>
</reference>
<sequence length="63" mass="6638">MWAPAFAGVTVRRVHLPRVIPAQAGTLGPAGALHGCAVAPMDECRGTDGVRSDERVLLDRAML</sequence>
<evidence type="ECO:0000313" key="1">
    <source>
        <dbReference type="EMBL" id="ARN20055.1"/>
    </source>
</evidence>
<dbReference type="KEGG" id="rgu:A4W93_09095"/>
<evidence type="ECO:0000313" key="2">
    <source>
        <dbReference type="Proteomes" id="UP000193427"/>
    </source>
</evidence>
<accession>A0A1W6L703</accession>
<dbReference type="Proteomes" id="UP000193427">
    <property type="component" value="Chromosome"/>
</dbReference>
<dbReference type="EMBL" id="CP015118">
    <property type="protein sequence ID" value="ARN20055.1"/>
    <property type="molecule type" value="Genomic_DNA"/>
</dbReference>
<protein>
    <submittedName>
        <fullName evidence="1">Uncharacterized protein</fullName>
    </submittedName>
</protein>
<organism evidence="1 2">
    <name type="scientific">Piscinibacter gummiphilus</name>
    <dbReference type="NCBI Taxonomy" id="946333"/>
    <lineage>
        <taxon>Bacteria</taxon>
        <taxon>Pseudomonadati</taxon>
        <taxon>Pseudomonadota</taxon>
        <taxon>Betaproteobacteria</taxon>
        <taxon>Burkholderiales</taxon>
        <taxon>Sphaerotilaceae</taxon>
        <taxon>Piscinibacter</taxon>
    </lineage>
</organism>
<gene>
    <name evidence="1" type="ORF">A4W93_09095</name>
</gene>
<proteinExistence type="predicted"/>